<reference evidence="1 2" key="1">
    <citation type="submission" date="2017-11" db="EMBL/GenBank/DDBJ databases">
        <title>Complete genome of a free-living desiccation-tolerant cyanobacterium and its photosynthetic adaptation to extreme terrestrial habitat.</title>
        <authorList>
            <person name="Shang J."/>
        </authorList>
    </citation>
    <scope>NUCLEOTIDE SEQUENCE [LARGE SCALE GENOMIC DNA]</scope>
    <source>
        <strain evidence="1 2">CCNUN1</strain>
    </source>
</reference>
<name>A0A2K8T295_9NOSO</name>
<dbReference type="KEGG" id="nfl:COO91_07874"/>
<sequence length="50" mass="6009">MRQRLEQKEVLQQVQSSHCFFLKQIFNREQRDLVRLSKKGAIAKNLFNCT</sequence>
<evidence type="ECO:0000313" key="2">
    <source>
        <dbReference type="Proteomes" id="UP000232003"/>
    </source>
</evidence>
<evidence type="ECO:0000313" key="1">
    <source>
        <dbReference type="EMBL" id="AUB41801.1"/>
    </source>
</evidence>
<keyword evidence="2" id="KW-1185">Reference proteome</keyword>
<proteinExistence type="predicted"/>
<gene>
    <name evidence="1" type="ORF">COO91_07874</name>
</gene>
<dbReference type="EMBL" id="CP024785">
    <property type="protein sequence ID" value="AUB41801.1"/>
    <property type="molecule type" value="Genomic_DNA"/>
</dbReference>
<dbReference type="Proteomes" id="UP000232003">
    <property type="component" value="Chromosome"/>
</dbReference>
<dbReference type="AlphaFoldDB" id="A0A2K8T295"/>
<organism evidence="1 2">
    <name type="scientific">Nostoc flagelliforme CCNUN1</name>
    <dbReference type="NCBI Taxonomy" id="2038116"/>
    <lineage>
        <taxon>Bacteria</taxon>
        <taxon>Bacillati</taxon>
        <taxon>Cyanobacteriota</taxon>
        <taxon>Cyanophyceae</taxon>
        <taxon>Nostocales</taxon>
        <taxon>Nostocaceae</taxon>
        <taxon>Nostoc</taxon>
    </lineage>
</organism>
<accession>A0A2K8T295</accession>
<protein>
    <submittedName>
        <fullName evidence="1">Uncharacterized protein</fullName>
    </submittedName>
</protein>